<comment type="caution">
    <text evidence="1">The sequence shown here is derived from an EMBL/GenBank/DDBJ whole genome shotgun (WGS) entry which is preliminary data.</text>
</comment>
<sequence>MDLDMENFYWEILKTLKRDHFGPFTIYEKRKIINDKKLLSIAVIKLRRKIGVGNRLKGISVRFWNRFMELVRFKNFFSIYSSDISGLIQERFQNRTGFPPLYLRL</sequence>
<organism evidence="1 2">
    <name type="scientific">Brachionus plicatilis</name>
    <name type="common">Marine rotifer</name>
    <name type="synonym">Brachionus muelleri</name>
    <dbReference type="NCBI Taxonomy" id="10195"/>
    <lineage>
        <taxon>Eukaryota</taxon>
        <taxon>Metazoa</taxon>
        <taxon>Spiralia</taxon>
        <taxon>Gnathifera</taxon>
        <taxon>Rotifera</taxon>
        <taxon>Eurotatoria</taxon>
        <taxon>Monogononta</taxon>
        <taxon>Pseudotrocha</taxon>
        <taxon>Ploima</taxon>
        <taxon>Brachionidae</taxon>
        <taxon>Brachionus</taxon>
    </lineage>
</organism>
<accession>A0A3M7T5V6</accession>
<reference evidence="1 2" key="1">
    <citation type="journal article" date="2018" name="Sci. Rep.">
        <title>Genomic signatures of local adaptation to the degree of environmental predictability in rotifers.</title>
        <authorList>
            <person name="Franch-Gras L."/>
            <person name="Hahn C."/>
            <person name="Garcia-Roger E.M."/>
            <person name="Carmona M.J."/>
            <person name="Serra M."/>
            <person name="Gomez A."/>
        </authorList>
    </citation>
    <scope>NUCLEOTIDE SEQUENCE [LARGE SCALE GENOMIC DNA]</scope>
    <source>
        <strain evidence="1">HYR1</strain>
    </source>
</reference>
<proteinExistence type="predicted"/>
<keyword evidence="2" id="KW-1185">Reference proteome</keyword>
<dbReference type="AlphaFoldDB" id="A0A3M7T5V6"/>
<name>A0A3M7T5V6_BRAPC</name>
<dbReference type="Proteomes" id="UP000276133">
    <property type="component" value="Unassembled WGS sequence"/>
</dbReference>
<gene>
    <name evidence="1" type="ORF">BpHYR1_028365</name>
</gene>
<dbReference type="EMBL" id="REGN01000222">
    <property type="protein sequence ID" value="RNA43463.1"/>
    <property type="molecule type" value="Genomic_DNA"/>
</dbReference>
<evidence type="ECO:0000313" key="1">
    <source>
        <dbReference type="EMBL" id="RNA43463.1"/>
    </source>
</evidence>
<protein>
    <submittedName>
        <fullName evidence="1">Uncharacterized protein</fullName>
    </submittedName>
</protein>
<evidence type="ECO:0000313" key="2">
    <source>
        <dbReference type="Proteomes" id="UP000276133"/>
    </source>
</evidence>